<keyword evidence="8 14" id="KW-0808">Transferase</keyword>
<comment type="similarity">
    <text evidence="3">Belongs to the glycosyltransferase 2 family. OpgH subfamily.</text>
</comment>
<evidence type="ECO:0000256" key="1">
    <source>
        <dbReference type="ARBA" id="ARBA00004429"/>
    </source>
</evidence>
<comment type="caution">
    <text evidence="14">The sequence shown here is derived from an EMBL/GenBank/DDBJ whole genome shotgun (WGS) entry which is preliminary data.</text>
</comment>
<keyword evidence="15" id="KW-1185">Reference proteome</keyword>
<proteinExistence type="inferred from homology"/>
<feature type="transmembrane region" description="Helical" evidence="12">
    <location>
        <begin position="539"/>
        <end position="561"/>
    </location>
</feature>
<evidence type="ECO:0000256" key="11">
    <source>
        <dbReference type="ARBA" id="ARBA00023136"/>
    </source>
</evidence>
<dbReference type="EMBL" id="MSLT01000012">
    <property type="protein sequence ID" value="OUD13961.1"/>
    <property type="molecule type" value="Genomic_DNA"/>
</dbReference>
<evidence type="ECO:0000256" key="4">
    <source>
        <dbReference type="ARBA" id="ARBA00020585"/>
    </source>
</evidence>
<evidence type="ECO:0000256" key="10">
    <source>
        <dbReference type="ARBA" id="ARBA00022989"/>
    </source>
</evidence>
<evidence type="ECO:0000256" key="3">
    <source>
        <dbReference type="ARBA" id="ARBA00009337"/>
    </source>
</evidence>
<evidence type="ECO:0000256" key="2">
    <source>
        <dbReference type="ARBA" id="ARBA00005001"/>
    </source>
</evidence>
<dbReference type="AlphaFoldDB" id="A0A251X7K4"/>
<dbReference type="SUPFAM" id="SSF53448">
    <property type="entry name" value="Nucleotide-diphospho-sugar transferases"/>
    <property type="match status" value="1"/>
</dbReference>
<feature type="transmembrane region" description="Helical" evidence="12">
    <location>
        <begin position="376"/>
        <end position="398"/>
    </location>
</feature>
<dbReference type="NCBIfam" id="NF003958">
    <property type="entry name" value="PRK05454.2-1"/>
    <property type="match status" value="1"/>
</dbReference>
<evidence type="ECO:0000256" key="7">
    <source>
        <dbReference type="ARBA" id="ARBA00022676"/>
    </source>
</evidence>
<evidence type="ECO:0000256" key="9">
    <source>
        <dbReference type="ARBA" id="ARBA00022692"/>
    </source>
</evidence>
<gene>
    <name evidence="14" type="ORF">TPSD3_06350</name>
</gene>
<keyword evidence="7" id="KW-0328">Glycosyltransferase</keyword>
<dbReference type="PANTHER" id="PTHR43867">
    <property type="entry name" value="CELLULOSE SYNTHASE CATALYTIC SUBUNIT A [UDP-FORMING]"/>
    <property type="match status" value="1"/>
</dbReference>
<dbReference type="Gene3D" id="3.90.550.10">
    <property type="entry name" value="Spore Coat Polysaccharide Biosynthesis Protein SpsA, Chain A"/>
    <property type="match status" value="1"/>
</dbReference>
<feature type="domain" description="Glycosyltransferase 2-like" evidence="13">
    <location>
        <begin position="201"/>
        <end position="423"/>
    </location>
</feature>
<evidence type="ECO:0000256" key="5">
    <source>
        <dbReference type="ARBA" id="ARBA00022475"/>
    </source>
</evidence>
<keyword evidence="11 12" id="KW-0472">Membrane</keyword>
<dbReference type="Proteomes" id="UP000194798">
    <property type="component" value="Unassembled WGS sequence"/>
</dbReference>
<keyword evidence="6" id="KW-0997">Cell inner membrane</keyword>
<name>A0A251X7K4_9GAMM</name>
<protein>
    <recommendedName>
        <fullName evidence="4">Glucans biosynthesis glucosyltransferase H</fullName>
    </recommendedName>
</protein>
<dbReference type="GO" id="GO:0016758">
    <property type="term" value="F:hexosyltransferase activity"/>
    <property type="evidence" value="ECO:0007669"/>
    <property type="project" value="TreeGrafter"/>
</dbReference>
<evidence type="ECO:0000313" key="15">
    <source>
        <dbReference type="Proteomes" id="UP000194798"/>
    </source>
</evidence>
<feature type="transmembrane region" description="Helical" evidence="12">
    <location>
        <begin position="418"/>
        <end position="446"/>
    </location>
</feature>
<reference evidence="14 15" key="1">
    <citation type="submission" date="2016-12" db="EMBL/GenBank/DDBJ databases">
        <title>Thioflexothrix psekupsii D3 genome sequencing and assembly.</title>
        <authorList>
            <person name="Fomenkov A."/>
            <person name="Vincze T."/>
            <person name="Grabovich M."/>
            <person name="Anton B.P."/>
            <person name="Dubinina G."/>
            <person name="Orlova M."/>
            <person name="Belousova E."/>
            <person name="Roberts R.J."/>
        </authorList>
    </citation>
    <scope>NUCLEOTIDE SEQUENCE [LARGE SCALE GENOMIC DNA]</scope>
    <source>
        <strain evidence="14">D3</strain>
    </source>
</reference>
<evidence type="ECO:0000259" key="13">
    <source>
        <dbReference type="Pfam" id="PF13632"/>
    </source>
</evidence>
<dbReference type="CDD" id="cd04191">
    <property type="entry name" value="Glucan_BSP_MdoH"/>
    <property type="match status" value="1"/>
</dbReference>
<dbReference type="NCBIfam" id="NF003962">
    <property type="entry name" value="PRK05454.2-5"/>
    <property type="match status" value="1"/>
</dbReference>
<keyword evidence="10 12" id="KW-1133">Transmembrane helix</keyword>
<keyword evidence="5" id="KW-1003">Cell membrane</keyword>
<dbReference type="InterPro" id="IPR050321">
    <property type="entry name" value="Glycosyltr_2/OpgH_subfam"/>
</dbReference>
<evidence type="ECO:0000256" key="6">
    <source>
        <dbReference type="ARBA" id="ARBA00022519"/>
    </source>
</evidence>
<accession>A0A251X7K4</accession>
<comment type="pathway">
    <text evidence="2">Glycan metabolism; osmoregulated periplasmic glucan (OPG) biosynthesis.</text>
</comment>
<dbReference type="PANTHER" id="PTHR43867:SF5">
    <property type="entry name" value="GLUCANS BIOSYNTHESIS GLUCOSYLTRANSFERASE H"/>
    <property type="match status" value="1"/>
</dbReference>
<dbReference type="InterPro" id="IPR001173">
    <property type="entry name" value="Glyco_trans_2-like"/>
</dbReference>
<feature type="transmembrane region" description="Helical" evidence="12">
    <location>
        <begin position="54"/>
        <end position="80"/>
    </location>
</feature>
<dbReference type="Pfam" id="PF13632">
    <property type="entry name" value="Glyco_trans_2_3"/>
    <property type="match status" value="1"/>
</dbReference>
<comment type="subcellular location">
    <subcellularLocation>
        <location evidence="1">Cell inner membrane</location>
        <topology evidence="1">Multi-pass membrane protein</topology>
    </subcellularLocation>
</comment>
<sequence length="696" mass="79697">MSKQATYFQLCWQTRWWRRLLFFSLVLLTTLAALSLLTSVFQTDGLSKLELLLLLLYAILFGWICFSFWTALFGFLILYFGKDRTAITASLQNAPSELTTRTALVMPVYNEDPERIFSGLRAMVASLQQTGAAQAFDIYVLSDTRSPEAWVEEELHWQALHAYCQGKINVFYRNRLHNTERKVGNLKDFCQQWGSYYDYMIVLDADSLMSGQTLVKMVRLMQYNPSVALIQVPPQPVNRASLFARIQQFAASVYNPIFTAGLNFWQLSEGNYWGHNAIIRTSAFMAHCGLPKLSGHEPFGGEIFSHDFIEAALLRRAGWQVWLAYDLGESYEEIPPTLIDYARRDRRWCQGNLQHSRLLFAGGFHPINRLHLLMGIMSYLASPLWLLFLIVTAIYAYGYERMVPVYFGGETLFPDWPAYYRIEMMTVFIVTLLILFLPKVLAFLLLLKDRVRLVQHGGGLAVFFSVLLETISSMLLAPIMMLFQSQFVLAILLRRNINWMSQNRDDHQTGLGEALWVHGWHTILGVTAGILAYHHTPSFFWWLTPVLAGLVLAIPLSMLLSHVTLGQGARRWGLFLIPSEVKPPHLLQDLRYWQHVEHQAVAPHANRFIQALLDPAVNALHAALLPMPKKPLNRRYRHYLQGLVYQLLEEGLSSLSASERRALLLDRETVLQLHSLLWSLPEMAESLGHIPAEKLP</sequence>
<dbReference type="GO" id="GO:0005886">
    <property type="term" value="C:plasma membrane"/>
    <property type="evidence" value="ECO:0007669"/>
    <property type="project" value="UniProtKB-SubCell"/>
</dbReference>
<dbReference type="RefSeq" id="WP_086487746.1">
    <property type="nucleotide sequence ID" value="NZ_MSLT01000012.1"/>
</dbReference>
<feature type="transmembrane region" description="Helical" evidence="12">
    <location>
        <begin position="20"/>
        <end position="42"/>
    </location>
</feature>
<dbReference type="OrthoDB" id="9775281at2"/>
<evidence type="ECO:0000313" key="14">
    <source>
        <dbReference type="EMBL" id="OUD13961.1"/>
    </source>
</evidence>
<keyword evidence="9 12" id="KW-0812">Transmembrane</keyword>
<evidence type="ECO:0000256" key="8">
    <source>
        <dbReference type="ARBA" id="ARBA00022679"/>
    </source>
</evidence>
<evidence type="ECO:0000256" key="12">
    <source>
        <dbReference type="SAM" id="Phobius"/>
    </source>
</evidence>
<organism evidence="14 15">
    <name type="scientific">Thioflexithrix psekupsensis</name>
    <dbReference type="NCBI Taxonomy" id="1570016"/>
    <lineage>
        <taxon>Bacteria</taxon>
        <taxon>Pseudomonadati</taxon>
        <taxon>Pseudomonadota</taxon>
        <taxon>Gammaproteobacteria</taxon>
        <taxon>Thiotrichales</taxon>
        <taxon>Thioflexithrix</taxon>
    </lineage>
</organism>
<dbReference type="InterPro" id="IPR029044">
    <property type="entry name" value="Nucleotide-diphossugar_trans"/>
</dbReference>